<dbReference type="EMBL" id="LSDL01000117">
    <property type="protein sequence ID" value="KXB75580.1"/>
    <property type="molecule type" value="Genomic_DNA"/>
</dbReference>
<proteinExistence type="predicted"/>
<accession>A0A134B6L1</accession>
<dbReference type="SUPFAM" id="SSF46785">
    <property type="entry name" value="Winged helix' DNA-binding domain"/>
    <property type="match status" value="1"/>
</dbReference>
<dbReference type="CDD" id="cd07377">
    <property type="entry name" value="WHTH_GntR"/>
    <property type="match status" value="1"/>
</dbReference>
<dbReference type="GO" id="GO:0003677">
    <property type="term" value="F:DNA binding"/>
    <property type="evidence" value="ECO:0007669"/>
    <property type="project" value="UniProtKB-KW"/>
</dbReference>
<dbReference type="GO" id="GO:0003700">
    <property type="term" value="F:DNA-binding transcription factor activity"/>
    <property type="evidence" value="ECO:0007669"/>
    <property type="project" value="InterPro"/>
</dbReference>
<name>A0A134B6L1_9BACT</name>
<comment type="caution">
    <text evidence="5">The sequence shown here is derived from an EMBL/GenBank/DDBJ whole genome shotgun (WGS) entry which is preliminary data.</text>
</comment>
<dbReference type="PANTHER" id="PTHR38445:SF10">
    <property type="entry name" value="GNTR-FAMILY TRANSCRIPTIONAL REGULATOR"/>
    <property type="match status" value="1"/>
</dbReference>
<dbReference type="PATRIC" id="fig|419005.5.peg.1791"/>
<reference evidence="5 6" key="1">
    <citation type="submission" date="2016-01" db="EMBL/GenBank/DDBJ databases">
        <authorList>
            <person name="Oliw E.H."/>
        </authorList>
    </citation>
    <scope>NUCLEOTIDE SEQUENCE [LARGE SCALE GENOMIC DNA]</scope>
    <source>
        <strain evidence="5 6">DNF00307</strain>
    </source>
</reference>
<feature type="domain" description="HTH gntR-type" evidence="4">
    <location>
        <begin position="14"/>
        <end position="82"/>
    </location>
</feature>
<dbReference type="Gene3D" id="1.10.10.10">
    <property type="entry name" value="Winged helix-like DNA-binding domain superfamily/Winged helix DNA-binding domain"/>
    <property type="match status" value="1"/>
</dbReference>
<dbReference type="InterPro" id="IPR000524">
    <property type="entry name" value="Tscrpt_reg_HTH_GntR"/>
</dbReference>
<dbReference type="AlphaFoldDB" id="A0A134B6L1"/>
<evidence type="ECO:0000256" key="3">
    <source>
        <dbReference type="ARBA" id="ARBA00023163"/>
    </source>
</evidence>
<gene>
    <name evidence="5" type="ORF">HMPREF1860_01797</name>
</gene>
<dbReference type="InterPro" id="IPR036388">
    <property type="entry name" value="WH-like_DNA-bd_sf"/>
</dbReference>
<dbReference type="STRING" id="419005.HMPREF1860_01797"/>
<dbReference type="Gene3D" id="1.10.287.100">
    <property type="match status" value="1"/>
</dbReference>
<organism evidence="5">
    <name type="scientific">Prevotella amnii</name>
    <dbReference type="NCBI Taxonomy" id="419005"/>
    <lineage>
        <taxon>Bacteria</taxon>
        <taxon>Pseudomonadati</taxon>
        <taxon>Bacteroidota</taxon>
        <taxon>Bacteroidia</taxon>
        <taxon>Bacteroidales</taxon>
        <taxon>Prevotellaceae</taxon>
        <taxon>Prevotella</taxon>
    </lineage>
</organism>
<sequence length="133" mass="15811">MPERNETMIFDETKAIYEQIADRLCDEIIAGKYKENYRIPSVREYAITLQVNTNTAVKAYELLSREEVIYNKRGLGYFVSTGARKQIMKVRKREFMSKMLPNLFHEMQLLGITEEEVKVQWQQFLVNHEKNKN</sequence>
<evidence type="ECO:0000313" key="5">
    <source>
        <dbReference type="EMBL" id="KXB75580.1"/>
    </source>
</evidence>
<protein>
    <submittedName>
        <fullName evidence="5">Transcriptional regulator, GntR family</fullName>
    </submittedName>
</protein>
<evidence type="ECO:0000256" key="1">
    <source>
        <dbReference type="ARBA" id="ARBA00023015"/>
    </source>
</evidence>
<keyword evidence="1" id="KW-0805">Transcription regulation</keyword>
<keyword evidence="2" id="KW-0238">DNA-binding</keyword>
<dbReference type="Proteomes" id="UP000070531">
    <property type="component" value="Unassembled WGS sequence"/>
</dbReference>
<dbReference type="SMART" id="SM00345">
    <property type="entry name" value="HTH_GNTR"/>
    <property type="match status" value="1"/>
</dbReference>
<dbReference type="Pfam" id="PF00392">
    <property type="entry name" value="GntR"/>
    <property type="match status" value="1"/>
</dbReference>
<dbReference type="PROSITE" id="PS50949">
    <property type="entry name" value="HTH_GNTR"/>
    <property type="match status" value="1"/>
</dbReference>
<dbReference type="PANTHER" id="PTHR38445">
    <property type="entry name" value="HTH-TYPE TRANSCRIPTIONAL REPRESSOR YTRA"/>
    <property type="match status" value="1"/>
</dbReference>
<evidence type="ECO:0000259" key="4">
    <source>
        <dbReference type="PROSITE" id="PS50949"/>
    </source>
</evidence>
<dbReference type="InterPro" id="IPR036390">
    <property type="entry name" value="WH_DNA-bd_sf"/>
</dbReference>
<evidence type="ECO:0000313" key="6">
    <source>
        <dbReference type="Proteomes" id="UP000070531"/>
    </source>
</evidence>
<keyword evidence="3" id="KW-0804">Transcription</keyword>
<evidence type="ECO:0000256" key="2">
    <source>
        <dbReference type="ARBA" id="ARBA00023125"/>
    </source>
</evidence>